<protein>
    <submittedName>
        <fullName evidence="2">Uncharacterized protein</fullName>
    </submittedName>
</protein>
<evidence type="ECO:0000313" key="3">
    <source>
        <dbReference type="Proteomes" id="UP000695562"/>
    </source>
</evidence>
<keyword evidence="3" id="KW-1185">Reference proteome</keyword>
<evidence type="ECO:0000256" key="1">
    <source>
        <dbReference type="SAM" id="MobiDB-lite"/>
    </source>
</evidence>
<evidence type="ECO:0000313" key="2">
    <source>
        <dbReference type="EMBL" id="KAF2074084.1"/>
    </source>
</evidence>
<gene>
    <name evidence="2" type="ORF">CYY_004613</name>
</gene>
<feature type="compositionally biased region" description="Low complexity" evidence="1">
    <location>
        <begin position="187"/>
        <end position="203"/>
    </location>
</feature>
<accession>A0A8J4V7L7</accession>
<proteinExistence type="predicted"/>
<dbReference type="AlphaFoldDB" id="A0A8J4V7L7"/>
<dbReference type="Proteomes" id="UP000695562">
    <property type="component" value="Unassembled WGS sequence"/>
</dbReference>
<organism evidence="2 3">
    <name type="scientific">Polysphondylium violaceum</name>
    <dbReference type="NCBI Taxonomy" id="133409"/>
    <lineage>
        <taxon>Eukaryota</taxon>
        <taxon>Amoebozoa</taxon>
        <taxon>Evosea</taxon>
        <taxon>Eumycetozoa</taxon>
        <taxon>Dictyostelia</taxon>
        <taxon>Dictyosteliales</taxon>
        <taxon>Dictyosteliaceae</taxon>
        <taxon>Polysphondylium</taxon>
    </lineage>
</organism>
<comment type="caution">
    <text evidence="2">The sequence shown here is derived from an EMBL/GenBank/DDBJ whole genome shotgun (WGS) entry which is preliminary data.</text>
</comment>
<dbReference type="EMBL" id="AJWJ01000166">
    <property type="protein sequence ID" value="KAF2074084.1"/>
    <property type="molecule type" value="Genomic_DNA"/>
</dbReference>
<name>A0A8J4V7L7_9MYCE</name>
<sequence length="203" mass="22246">MSTVSAEIKRFENTSFIAWYPLPGILCEDSHAFETLLPTTYVTTINKEGAGGPDVPGNTYDPNGRPFDILFSFENFIASLPRDVGQPYYPLGHQRCPPFYSFYGQPNPILTNPNPHPMVFNPQAELFNPRLDDNIPSSVNPTRVEGVPQPGPVAPVRFSIVPYNMRGAAGPAEPPKRSPPPPAIKVNQTTTPQPTKNPSSSTK</sequence>
<reference evidence="2" key="1">
    <citation type="submission" date="2020-01" db="EMBL/GenBank/DDBJ databases">
        <title>Development of genomics and gene disruption for Polysphondylium violaceum indicates a role for the polyketide synthase stlB in stalk morphogenesis.</title>
        <authorList>
            <person name="Narita B."/>
            <person name="Kawabe Y."/>
            <person name="Kin K."/>
            <person name="Saito T."/>
            <person name="Gibbs R."/>
            <person name="Kuspa A."/>
            <person name="Muzny D."/>
            <person name="Queller D."/>
            <person name="Richards S."/>
            <person name="Strassman J."/>
            <person name="Sucgang R."/>
            <person name="Worley K."/>
            <person name="Schaap P."/>
        </authorList>
    </citation>
    <scope>NUCLEOTIDE SEQUENCE</scope>
    <source>
        <strain evidence="2">QSvi11</strain>
    </source>
</reference>
<feature type="region of interest" description="Disordered" evidence="1">
    <location>
        <begin position="165"/>
        <end position="203"/>
    </location>
</feature>